<name>A0A5J5JXB3_9ACTN</name>
<dbReference type="Proteomes" id="UP000327011">
    <property type="component" value="Unassembled WGS sequence"/>
</dbReference>
<gene>
    <name evidence="1" type="ORF">F5972_29940</name>
</gene>
<accession>A0A5J5JXB3</accession>
<organism evidence="1 2">
    <name type="scientific">Microbispora cellulosiformans</name>
    <dbReference type="NCBI Taxonomy" id="2614688"/>
    <lineage>
        <taxon>Bacteria</taxon>
        <taxon>Bacillati</taxon>
        <taxon>Actinomycetota</taxon>
        <taxon>Actinomycetes</taxon>
        <taxon>Streptosporangiales</taxon>
        <taxon>Streptosporangiaceae</taxon>
        <taxon>Microbispora</taxon>
    </lineage>
</organism>
<protein>
    <submittedName>
        <fullName evidence="1">Uncharacterized protein</fullName>
    </submittedName>
</protein>
<evidence type="ECO:0000313" key="1">
    <source>
        <dbReference type="EMBL" id="KAA9374827.1"/>
    </source>
</evidence>
<dbReference type="RefSeq" id="WP_150938263.1">
    <property type="nucleotide sequence ID" value="NZ_VYTZ01000014.1"/>
</dbReference>
<dbReference type="EMBL" id="VYTZ01000014">
    <property type="protein sequence ID" value="KAA9374827.1"/>
    <property type="molecule type" value="Genomic_DNA"/>
</dbReference>
<proteinExistence type="predicted"/>
<reference evidence="1 2" key="1">
    <citation type="submission" date="2019-09" db="EMBL/GenBank/DDBJ databases">
        <title>Screening of Novel Bioactive Compounds from Soil-Associated.</title>
        <authorList>
            <person name="Gong X."/>
        </authorList>
    </citation>
    <scope>NUCLEOTIDE SEQUENCE [LARGE SCALE GENOMIC DNA]</scope>
    <source>
        <strain evidence="1 2">Gxj-6</strain>
    </source>
</reference>
<sequence length="76" mass="8436">MKVSSPIGELPFEPRSLRVRDGGIQMEGVMGAWPAKVEIDADDIPGLLRLVLRPGVLGVLIRIAFAQARRALFRRR</sequence>
<keyword evidence="2" id="KW-1185">Reference proteome</keyword>
<dbReference type="AlphaFoldDB" id="A0A5J5JXB3"/>
<evidence type="ECO:0000313" key="2">
    <source>
        <dbReference type="Proteomes" id="UP000327011"/>
    </source>
</evidence>
<comment type="caution">
    <text evidence="1">The sequence shown here is derived from an EMBL/GenBank/DDBJ whole genome shotgun (WGS) entry which is preliminary data.</text>
</comment>